<dbReference type="EMBL" id="CM055742">
    <property type="protein sequence ID" value="KAJ8000469.1"/>
    <property type="molecule type" value="Genomic_DNA"/>
</dbReference>
<name>A0ACC2G9Z0_DALPE</name>
<keyword evidence="2" id="KW-1185">Reference proteome</keyword>
<evidence type="ECO:0000313" key="1">
    <source>
        <dbReference type="EMBL" id="KAJ8000469.1"/>
    </source>
</evidence>
<feature type="non-terminal residue" evidence="1">
    <location>
        <position position="1"/>
    </location>
</feature>
<comment type="caution">
    <text evidence="1">The sequence shown here is derived from an EMBL/GenBank/DDBJ whole genome shotgun (WGS) entry which is preliminary data.</text>
</comment>
<proteinExistence type="predicted"/>
<protein>
    <submittedName>
        <fullName evidence="1">Uncharacterized protein</fullName>
    </submittedName>
</protein>
<organism evidence="1 2">
    <name type="scientific">Dallia pectoralis</name>
    <name type="common">Alaska blackfish</name>
    <dbReference type="NCBI Taxonomy" id="75939"/>
    <lineage>
        <taxon>Eukaryota</taxon>
        <taxon>Metazoa</taxon>
        <taxon>Chordata</taxon>
        <taxon>Craniata</taxon>
        <taxon>Vertebrata</taxon>
        <taxon>Euteleostomi</taxon>
        <taxon>Actinopterygii</taxon>
        <taxon>Neopterygii</taxon>
        <taxon>Teleostei</taxon>
        <taxon>Protacanthopterygii</taxon>
        <taxon>Esociformes</taxon>
        <taxon>Umbridae</taxon>
        <taxon>Dallia</taxon>
    </lineage>
</organism>
<evidence type="ECO:0000313" key="2">
    <source>
        <dbReference type="Proteomes" id="UP001157502"/>
    </source>
</evidence>
<accession>A0ACC2G9Z0</accession>
<sequence>ARAEEAGTTVVTVIYIYLYQERKLLEASVLERTQEGSQGVCEDVATSEKDRDEEGGNDRQEAGRQEEQSEGEVREDKDEDETVERGPENSDA</sequence>
<reference evidence="1" key="1">
    <citation type="submission" date="2021-05" db="EMBL/GenBank/DDBJ databases">
        <authorList>
            <person name="Pan Q."/>
            <person name="Jouanno E."/>
            <person name="Zahm M."/>
            <person name="Klopp C."/>
            <person name="Cabau C."/>
            <person name="Louis A."/>
            <person name="Berthelot C."/>
            <person name="Parey E."/>
            <person name="Roest Crollius H."/>
            <person name="Montfort J."/>
            <person name="Robinson-Rechavi M."/>
            <person name="Bouchez O."/>
            <person name="Lampietro C."/>
            <person name="Lopez Roques C."/>
            <person name="Donnadieu C."/>
            <person name="Postlethwait J."/>
            <person name="Bobe J."/>
            <person name="Dillon D."/>
            <person name="Chandos A."/>
            <person name="von Hippel F."/>
            <person name="Guiguen Y."/>
        </authorList>
    </citation>
    <scope>NUCLEOTIDE SEQUENCE</scope>
    <source>
        <strain evidence="1">YG-Jan2019</strain>
    </source>
</reference>
<gene>
    <name evidence="1" type="ORF">DPEC_G00180440</name>
</gene>
<dbReference type="Proteomes" id="UP001157502">
    <property type="component" value="Chromosome 15"/>
</dbReference>